<evidence type="ECO:0000256" key="1">
    <source>
        <dbReference type="SAM" id="Phobius"/>
    </source>
</evidence>
<keyword evidence="1" id="KW-0472">Membrane</keyword>
<evidence type="ECO:0000313" key="2">
    <source>
        <dbReference type="EMBL" id="CAB4132709.1"/>
    </source>
</evidence>
<proteinExistence type="predicted"/>
<gene>
    <name evidence="2" type="ORF">UFOVP248_72</name>
</gene>
<keyword evidence="1" id="KW-1133">Transmembrane helix</keyword>
<accession>A0A6J5LLU2</accession>
<protein>
    <submittedName>
        <fullName evidence="2">Uncharacterized protein</fullName>
    </submittedName>
</protein>
<organism evidence="2">
    <name type="scientific">uncultured Caudovirales phage</name>
    <dbReference type="NCBI Taxonomy" id="2100421"/>
    <lineage>
        <taxon>Viruses</taxon>
        <taxon>Duplodnaviria</taxon>
        <taxon>Heunggongvirae</taxon>
        <taxon>Uroviricota</taxon>
        <taxon>Caudoviricetes</taxon>
        <taxon>Peduoviridae</taxon>
        <taxon>Maltschvirus</taxon>
        <taxon>Maltschvirus maltsch</taxon>
    </lineage>
</organism>
<name>A0A6J5LLU2_9CAUD</name>
<feature type="transmembrane region" description="Helical" evidence="1">
    <location>
        <begin position="49"/>
        <end position="72"/>
    </location>
</feature>
<keyword evidence="1" id="KW-0812">Transmembrane</keyword>
<dbReference type="EMBL" id="LR796267">
    <property type="protein sequence ID" value="CAB4132709.1"/>
    <property type="molecule type" value="Genomic_DNA"/>
</dbReference>
<reference evidence="2" key="1">
    <citation type="submission" date="2020-04" db="EMBL/GenBank/DDBJ databases">
        <authorList>
            <person name="Chiriac C."/>
            <person name="Salcher M."/>
            <person name="Ghai R."/>
            <person name="Kavagutti S V."/>
        </authorList>
    </citation>
    <scope>NUCLEOTIDE SEQUENCE</scope>
</reference>
<sequence length="82" mass="10260">MYPSEQEWESSTEVERLYLILYHTLKQMSIDLQKKIKKFYLTKQELYDILYIILYILLYIILYIIIFIYKYIYTRMRVAQLS</sequence>